<evidence type="ECO:0000313" key="5">
    <source>
        <dbReference type="Proteomes" id="UP000046393"/>
    </source>
</evidence>
<dbReference type="WBParaSite" id="SMUV_0000984401-mRNA-1">
    <property type="protein sequence ID" value="SMUV_0000984401-mRNA-1"/>
    <property type="gene ID" value="SMUV_0000984401"/>
</dbReference>
<name>A0A0N5AY09_9BILA</name>
<dbReference type="AlphaFoldDB" id="A0A0N5AY09"/>
<proteinExistence type="predicted"/>
<keyword evidence="2" id="KW-0812">Transmembrane</keyword>
<dbReference type="InterPro" id="IPR009644">
    <property type="entry name" value="FKTN/MNN4/W02B3.4-1"/>
</dbReference>
<accession>A0A0N5AY09</accession>
<dbReference type="STRING" id="451379.A0A0N5AY09"/>
<evidence type="ECO:0000256" key="4">
    <source>
        <dbReference type="ARBA" id="ARBA00023136"/>
    </source>
</evidence>
<sequence>MKVFDNFIQILFDDGIRAFRNLKYRTIVMDDLQLQIVVNDKVELDKMWRNSRFINCLNLNVSTARRVIPESYVVNLAKFRDYVEQYNSTIFLFGGTLLGWYRECSFIHDTTDVDFTMKIEDLNDNLLANLPNATGMSLYWMLGRVMVNVHVIYVNLNANFMELSFNHFRKNDSLEISVYMQNIKIDLFFLYRDTSYDWVGGMVVPKKEKLRWFYPHVDELCSGNLLGILFNVPCNVDDVLKADYGSNWRVPHSSSTFQWDRSHKNIHRVGFWKAEEWEQVKLNNFGSVEDIVF</sequence>
<keyword evidence="5" id="KW-1185">Reference proteome</keyword>
<comment type="subcellular location">
    <subcellularLocation>
        <location evidence="1">Membrane</location>
        <topology evidence="1">Single-pass membrane protein</topology>
    </subcellularLocation>
</comment>
<keyword evidence="4" id="KW-0472">Membrane</keyword>
<dbReference type="PANTHER" id="PTHR15407">
    <property type="entry name" value="FUKUTIN-RELATED"/>
    <property type="match status" value="1"/>
</dbReference>
<evidence type="ECO:0000256" key="2">
    <source>
        <dbReference type="ARBA" id="ARBA00022692"/>
    </source>
</evidence>
<keyword evidence="3" id="KW-1133">Transmembrane helix</keyword>
<evidence type="ECO:0000313" key="6">
    <source>
        <dbReference type="WBParaSite" id="SMUV_0000984401-mRNA-1"/>
    </source>
</evidence>
<protein>
    <submittedName>
        <fullName evidence="6">LicD family protein</fullName>
    </submittedName>
</protein>
<dbReference type="GO" id="GO:0016020">
    <property type="term" value="C:membrane"/>
    <property type="evidence" value="ECO:0007669"/>
    <property type="project" value="UniProtKB-SubCell"/>
</dbReference>
<dbReference type="Proteomes" id="UP000046393">
    <property type="component" value="Unplaced"/>
</dbReference>
<organism evidence="5 6">
    <name type="scientific">Syphacia muris</name>
    <dbReference type="NCBI Taxonomy" id="451379"/>
    <lineage>
        <taxon>Eukaryota</taxon>
        <taxon>Metazoa</taxon>
        <taxon>Ecdysozoa</taxon>
        <taxon>Nematoda</taxon>
        <taxon>Chromadorea</taxon>
        <taxon>Rhabditida</taxon>
        <taxon>Spirurina</taxon>
        <taxon>Oxyuridomorpha</taxon>
        <taxon>Oxyuroidea</taxon>
        <taxon>Oxyuridae</taxon>
        <taxon>Syphacia</taxon>
    </lineage>
</organism>
<evidence type="ECO:0000256" key="3">
    <source>
        <dbReference type="ARBA" id="ARBA00022989"/>
    </source>
</evidence>
<dbReference type="PANTHER" id="PTHR15407:SF28">
    <property type="entry name" value="RIBITOL-5-PHOSPHATE TRANSFERASE FKTN"/>
    <property type="match status" value="1"/>
</dbReference>
<reference evidence="6" key="1">
    <citation type="submission" date="2017-02" db="UniProtKB">
        <authorList>
            <consortium name="WormBaseParasite"/>
        </authorList>
    </citation>
    <scope>IDENTIFICATION</scope>
</reference>
<evidence type="ECO:0000256" key="1">
    <source>
        <dbReference type="ARBA" id="ARBA00004167"/>
    </source>
</evidence>